<reference evidence="5 6" key="1">
    <citation type="journal article" date="2012" name="Stand. Genomic Sci.">
        <title>Complete genome sequencing and analysis of Saprospira grandis str. Lewin, a predatory marine bacterium.</title>
        <authorList>
            <person name="Saw J.H."/>
            <person name="Yuryev A."/>
            <person name="Kanbe M."/>
            <person name="Hou S."/>
            <person name="Young A.G."/>
            <person name="Aizawa S."/>
            <person name="Alam M."/>
        </authorList>
    </citation>
    <scope>NUCLEOTIDE SEQUENCE [LARGE SCALE GENOMIC DNA]</scope>
    <source>
        <strain evidence="5 6">Lewin</strain>
    </source>
</reference>
<dbReference type="InterPro" id="IPR029028">
    <property type="entry name" value="Alpha/beta_knot_MTases"/>
</dbReference>
<proteinExistence type="predicted"/>
<organism evidence="5 6">
    <name type="scientific">Saprospira grandis (strain Lewin)</name>
    <dbReference type="NCBI Taxonomy" id="984262"/>
    <lineage>
        <taxon>Bacteria</taxon>
        <taxon>Pseudomonadati</taxon>
        <taxon>Bacteroidota</taxon>
        <taxon>Saprospiria</taxon>
        <taxon>Saprospirales</taxon>
        <taxon>Saprospiraceae</taxon>
        <taxon>Saprospira</taxon>
    </lineage>
</organism>
<protein>
    <submittedName>
        <fullName evidence="5">RNA methyltransferase YjfH</fullName>
    </submittedName>
</protein>
<dbReference type="PANTHER" id="PTHR46429:SF1">
    <property type="entry name" value="23S RRNA (GUANOSINE-2'-O-)-METHYLTRANSFERASE RLMB"/>
    <property type="match status" value="1"/>
</dbReference>
<evidence type="ECO:0000259" key="4">
    <source>
        <dbReference type="Pfam" id="PF08032"/>
    </source>
</evidence>
<dbReference type="PANTHER" id="PTHR46429">
    <property type="entry name" value="23S RRNA (GUANOSINE-2'-O-)-METHYLTRANSFERASE RLMB"/>
    <property type="match status" value="1"/>
</dbReference>
<keyword evidence="1 5" id="KW-0489">Methyltransferase</keyword>
<evidence type="ECO:0000313" key="5">
    <source>
        <dbReference type="EMBL" id="AFC24615.1"/>
    </source>
</evidence>
<dbReference type="Gene3D" id="3.30.1330.30">
    <property type="match status" value="1"/>
</dbReference>
<dbReference type="KEGG" id="sgn:SGRA_1881"/>
<dbReference type="GO" id="GO:0003723">
    <property type="term" value="F:RNA binding"/>
    <property type="evidence" value="ECO:0007669"/>
    <property type="project" value="InterPro"/>
</dbReference>
<dbReference type="GO" id="GO:0032259">
    <property type="term" value="P:methylation"/>
    <property type="evidence" value="ECO:0007669"/>
    <property type="project" value="UniProtKB-KW"/>
</dbReference>
<dbReference type="GO" id="GO:0005829">
    <property type="term" value="C:cytosol"/>
    <property type="evidence" value="ECO:0007669"/>
    <property type="project" value="TreeGrafter"/>
</dbReference>
<dbReference type="STRING" id="984262.SGRA_1881"/>
<dbReference type="HOGENOM" id="CLU_021322_0_1_10"/>
<feature type="domain" description="tRNA/rRNA methyltransferase SpoU type" evidence="3">
    <location>
        <begin position="105"/>
        <end position="239"/>
    </location>
</feature>
<dbReference type="RefSeq" id="WP_015692240.1">
    <property type="nucleotide sequence ID" value="NC_016940.1"/>
</dbReference>
<dbReference type="InterPro" id="IPR001537">
    <property type="entry name" value="SpoU_MeTrfase"/>
</dbReference>
<dbReference type="InterPro" id="IPR029026">
    <property type="entry name" value="tRNA_m1G_MTases_N"/>
</dbReference>
<evidence type="ECO:0000256" key="1">
    <source>
        <dbReference type="ARBA" id="ARBA00022603"/>
    </source>
</evidence>
<gene>
    <name evidence="5" type="ordered locus">SGRA_1881</name>
</gene>
<dbReference type="Gene3D" id="3.40.1280.10">
    <property type="match status" value="1"/>
</dbReference>
<dbReference type="EMBL" id="CP002831">
    <property type="protein sequence ID" value="AFC24615.1"/>
    <property type="molecule type" value="Genomic_DNA"/>
</dbReference>
<dbReference type="InterPro" id="IPR013123">
    <property type="entry name" value="SpoU_subst-bd"/>
</dbReference>
<name>H6L1H1_SAPGL</name>
<dbReference type="Proteomes" id="UP000007519">
    <property type="component" value="Chromosome"/>
</dbReference>
<dbReference type="InterPro" id="IPR029064">
    <property type="entry name" value="Ribosomal_eL30-like_sf"/>
</dbReference>
<keyword evidence="2" id="KW-0808">Transferase</keyword>
<dbReference type="AlphaFoldDB" id="H6L1H1"/>
<dbReference type="eggNOG" id="COG0566">
    <property type="taxonomic scope" value="Bacteria"/>
</dbReference>
<evidence type="ECO:0000256" key="2">
    <source>
        <dbReference type="ARBA" id="ARBA00022679"/>
    </source>
</evidence>
<accession>H6L1H1</accession>
<dbReference type="GO" id="GO:0006396">
    <property type="term" value="P:RNA processing"/>
    <property type="evidence" value="ECO:0007669"/>
    <property type="project" value="InterPro"/>
</dbReference>
<keyword evidence="6" id="KW-1185">Reference proteome</keyword>
<evidence type="ECO:0000259" key="3">
    <source>
        <dbReference type="Pfam" id="PF00588"/>
    </source>
</evidence>
<dbReference type="InterPro" id="IPR004441">
    <property type="entry name" value="rRNA_MeTrfase_TrmH"/>
</dbReference>
<dbReference type="OrthoDB" id="9794400at2"/>
<dbReference type="SUPFAM" id="SSF75217">
    <property type="entry name" value="alpha/beta knot"/>
    <property type="match status" value="1"/>
</dbReference>
<dbReference type="Pfam" id="PF08032">
    <property type="entry name" value="SpoU_sub_bind"/>
    <property type="match status" value="1"/>
</dbReference>
<feature type="domain" description="RNA 2-O ribose methyltransferase substrate binding" evidence="4">
    <location>
        <begin position="12"/>
        <end position="85"/>
    </location>
</feature>
<dbReference type="SUPFAM" id="SSF55315">
    <property type="entry name" value="L30e-like"/>
    <property type="match status" value="1"/>
</dbReference>
<dbReference type="GO" id="GO:0008173">
    <property type="term" value="F:RNA methyltransferase activity"/>
    <property type="evidence" value="ECO:0007669"/>
    <property type="project" value="InterPro"/>
</dbReference>
<dbReference type="Pfam" id="PF00588">
    <property type="entry name" value="SpoU_methylase"/>
    <property type="match status" value="1"/>
</dbReference>
<sequence length="250" mass="27147">MPKHPRDRFISVYGRKPVLELLEQNPLPKIHSIRLDKKAKGPTIAAILKKLKQLGLEAERVKGEEVHRISKNPKQDQGIVVDVENSAMDDFSDFFQGPLPSKMAFLALDGVTTPGNLGLIIRSATAFGLALLLPRKGSAKLSPLVVKASAGVLFKSQIVGCERLGPALKMAKAAGFKVYALAGGGSSNFYQTQFADRAIFIMGNETEGVGEHLAQYIDEYCHIPMWNAVESLNVACAATTVAAEYARRQL</sequence>
<dbReference type="CDD" id="cd18095">
    <property type="entry name" value="SpoU-like_rRNA-MTase"/>
    <property type="match status" value="1"/>
</dbReference>
<evidence type="ECO:0000313" key="6">
    <source>
        <dbReference type="Proteomes" id="UP000007519"/>
    </source>
</evidence>